<protein>
    <submittedName>
        <fullName evidence="2">NADPH:quinone oxidoreductase</fullName>
    </submittedName>
</protein>
<dbReference type="PANTHER" id="PTHR43677">
    <property type="entry name" value="SHORT-CHAIN DEHYDROGENASE/REDUCTASE"/>
    <property type="match status" value="1"/>
</dbReference>
<dbReference type="Gene3D" id="3.40.50.720">
    <property type="entry name" value="NAD(P)-binding Rossmann-like Domain"/>
    <property type="match status" value="1"/>
</dbReference>
<evidence type="ECO:0000313" key="3">
    <source>
        <dbReference type="Proteomes" id="UP000216991"/>
    </source>
</evidence>
<name>A0A255YB32_9SPHN</name>
<dbReference type="InterPro" id="IPR013154">
    <property type="entry name" value="ADH-like_N"/>
</dbReference>
<dbReference type="OrthoDB" id="4190732at2"/>
<keyword evidence="3" id="KW-1185">Reference proteome</keyword>
<proteinExistence type="predicted"/>
<evidence type="ECO:0000259" key="1">
    <source>
        <dbReference type="SMART" id="SM00829"/>
    </source>
</evidence>
<sequence length="324" mass="34182">MKAVLCVEHGPPEQLVVRNVPVPEPGKGQVRISVKAVGVNFPDTLIIQNLYQFKPALPFSPGGECAGVVSAVGEGITDVAVGESVIAMTGHGAMAEEVIANRGQVVKMPPGMPFDVAAGFTMTYGTSHHALKQRGQLKPGETLLVLGAAGGVGLTAVELGKVMGAKVIAAASSDEKLDLCKAMGADAVINYATEDLKERVKALTGGRGADVIYDPVGDRFAEPAFRGIAWNGRYLVIGFAAGTIPALPLNLPLIKGASIVGVFWGAFTQAEPKVHLENMAELLDWYAKGQLKPHVSRHFSLDEGPEAIRWMMDRKALGKIVLTI</sequence>
<dbReference type="RefSeq" id="WP_094474399.1">
    <property type="nucleotide sequence ID" value="NZ_NOXT01000118.1"/>
</dbReference>
<dbReference type="Pfam" id="PF08240">
    <property type="entry name" value="ADH_N"/>
    <property type="match status" value="1"/>
</dbReference>
<dbReference type="InterPro" id="IPR013149">
    <property type="entry name" value="ADH-like_C"/>
</dbReference>
<organism evidence="2 3">
    <name type="scientific">Sandarakinorhabdus cyanobacteriorum</name>
    <dbReference type="NCBI Taxonomy" id="1981098"/>
    <lineage>
        <taxon>Bacteria</taxon>
        <taxon>Pseudomonadati</taxon>
        <taxon>Pseudomonadota</taxon>
        <taxon>Alphaproteobacteria</taxon>
        <taxon>Sphingomonadales</taxon>
        <taxon>Sphingosinicellaceae</taxon>
        <taxon>Sandarakinorhabdus</taxon>
    </lineage>
</organism>
<dbReference type="Gene3D" id="3.90.180.10">
    <property type="entry name" value="Medium-chain alcohol dehydrogenases, catalytic domain"/>
    <property type="match status" value="1"/>
</dbReference>
<dbReference type="InterPro" id="IPR020843">
    <property type="entry name" value="ER"/>
</dbReference>
<dbReference type="Proteomes" id="UP000216991">
    <property type="component" value="Unassembled WGS sequence"/>
</dbReference>
<dbReference type="InterPro" id="IPR051397">
    <property type="entry name" value="Zn-ADH-like_protein"/>
</dbReference>
<dbReference type="SMART" id="SM00829">
    <property type="entry name" value="PKS_ER"/>
    <property type="match status" value="1"/>
</dbReference>
<dbReference type="PANTHER" id="PTHR43677:SF4">
    <property type="entry name" value="QUINONE OXIDOREDUCTASE-LIKE PROTEIN 2"/>
    <property type="match status" value="1"/>
</dbReference>
<accession>A0A255YB32</accession>
<reference evidence="2 3" key="1">
    <citation type="submission" date="2017-07" db="EMBL/GenBank/DDBJ databases">
        <title>Sandarakinorhabdus cyanobacteriorum sp. nov., a novel bacterium isolated from cyanobacterial aggregates in a eutrophic lake.</title>
        <authorList>
            <person name="Cai H."/>
        </authorList>
    </citation>
    <scope>NUCLEOTIDE SEQUENCE [LARGE SCALE GENOMIC DNA]</scope>
    <source>
        <strain evidence="2 3">TH057</strain>
    </source>
</reference>
<dbReference type="Pfam" id="PF00107">
    <property type="entry name" value="ADH_zinc_N"/>
    <property type="match status" value="1"/>
</dbReference>
<dbReference type="SUPFAM" id="SSF50129">
    <property type="entry name" value="GroES-like"/>
    <property type="match status" value="1"/>
</dbReference>
<dbReference type="InterPro" id="IPR036291">
    <property type="entry name" value="NAD(P)-bd_dom_sf"/>
</dbReference>
<dbReference type="EMBL" id="NOXT01000118">
    <property type="protein sequence ID" value="OYQ26418.1"/>
    <property type="molecule type" value="Genomic_DNA"/>
</dbReference>
<dbReference type="CDD" id="cd08241">
    <property type="entry name" value="QOR1"/>
    <property type="match status" value="1"/>
</dbReference>
<dbReference type="AlphaFoldDB" id="A0A255YB32"/>
<comment type="caution">
    <text evidence="2">The sequence shown here is derived from an EMBL/GenBank/DDBJ whole genome shotgun (WGS) entry which is preliminary data.</text>
</comment>
<dbReference type="InterPro" id="IPR011032">
    <property type="entry name" value="GroES-like_sf"/>
</dbReference>
<evidence type="ECO:0000313" key="2">
    <source>
        <dbReference type="EMBL" id="OYQ26418.1"/>
    </source>
</evidence>
<dbReference type="GO" id="GO:0016491">
    <property type="term" value="F:oxidoreductase activity"/>
    <property type="evidence" value="ECO:0007669"/>
    <property type="project" value="InterPro"/>
</dbReference>
<gene>
    <name evidence="2" type="ORF">CHU93_12095</name>
</gene>
<feature type="domain" description="Enoyl reductase (ER)" evidence="1">
    <location>
        <begin position="10"/>
        <end position="322"/>
    </location>
</feature>
<dbReference type="SUPFAM" id="SSF51735">
    <property type="entry name" value="NAD(P)-binding Rossmann-fold domains"/>
    <property type="match status" value="1"/>
</dbReference>